<keyword evidence="2" id="KW-0732">Signal</keyword>
<evidence type="ECO:0000313" key="3">
    <source>
        <dbReference type="Proteomes" id="UP000887572"/>
    </source>
</evidence>
<keyword evidence="3" id="KW-1185">Reference proteome</keyword>
<dbReference type="AlphaFoldDB" id="A0A914HYG6"/>
<feature type="signal peptide" evidence="2">
    <location>
        <begin position="1"/>
        <end position="30"/>
    </location>
</feature>
<evidence type="ECO:0000256" key="2">
    <source>
        <dbReference type="SAM" id="SignalP"/>
    </source>
</evidence>
<dbReference type="WBParaSite" id="Gr19_v10_g5267.t1">
    <property type="protein sequence ID" value="Gr19_v10_g5267.t1"/>
    <property type="gene ID" value="Gr19_v10_g5267"/>
</dbReference>
<sequence>MGFSLRIPSRRLSSNFGVLIFLCFIALARAQNNQPQPTCGANQIFNGQSCACAAGYFDKGSKDRCEDECSEEHQSLFTSGECVQFGRSSKVSAPCNIKSAVVILALILPMCVINCFSCLHSKKASKHSKRVAIETQQSPSKEQQLQTLSYNPYSYWPYYGR</sequence>
<feature type="transmembrane region" description="Helical" evidence="1">
    <location>
        <begin position="100"/>
        <end position="119"/>
    </location>
</feature>
<name>A0A914HYG6_GLORO</name>
<keyword evidence="1" id="KW-0812">Transmembrane</keyword>
<evidence type="ECO:0000256" key="1">
    <source>
        <dbReference type="SAM" id="Phobius"/>
    </source>
</evidence>
<reference evidence="4" key="1">
    <citation type="submission" date="2022-11" db="UniProtKB">
        <authorList>
            <consortium name="WormBaseParasite"/>
        </authorList>
    </citation>
    <scope>IDENTIFICATION</scope>
</reference>
<protein>
    <submittedName>
        <fullName evidence="4">Uncharacterized protein</fullName>
    </submittedName>
</protein>
<keyword evidence="1" id="KW-0472">Membrane</keyword>
<evidence type="ECO:0000313" key="4">
    <source>
        <dbReference type="WBParaSite" id="Gr19_v10_g5267.t1"/>
    </source>
</evidence>
<accession>A0A914HYG6</accession>
<keyword evidence="1" id="KW-1133">Transmembrane helix</keyword>
<feature type="chain" id="PRO_5037963969" evidence="2">
    <location>
        <begin position="31"/>
        <end position="161"/>
    </location>
</feature>
<proteinExistence type="predicted"/>
<dbReference type="Proteomes" id="UP000887572">
    <property type="component" value="Unplaced"/>
</dbReference>
<organism evidence="3 4">
    <name type="scientific">Globodera rostochiensis</name>
    <name type="common">Golden nematode worm</name>
    <name type="synonym">Heterodera rostochiensis</name>
    <dbReference type="NCBI Taxonomy" id="31243"/>
    <lineage>
        <taxon>Eukaryota</taxon>
        <taxon>Metazoa</taxon>
        <taxon>Ecdysozoa</taxon>
        <taxon>Nematoda</taxon>
        <taxon>Chromadorea</taxon>
        <taxon>Rhabditida</taxon>
        <taxon>Tylenchina</taxon>
        <taxon>Tylenchomorpha</taxon>
        <taxon>Tylenchoidea</taxon>
        <taxon>Heteroderidae</taxon>
        <taxon>Heteroderinae</taxon>
        <taxon>Globodera</taxon>
    </lineage>
</organism>